<dbReference type="Gene3D" id="3.40.50.300">
    <property type="entry name" value="P-loop containing nucleotide triphosphate hydrolases"/>
    <property type="match status" value="1"/>
</dbReference>
<dbReference type="Pfam" id="PF01121">
    <property type="entry name" value="CoaE"/>
    <property type="match status" value="1"/>
</dbReference>
<dbReference type="GO" id="GO:0005524">
    <property type="term" value="F:ATP binding"/>
    <property type="evidence" value="ECO:0007669"/>
    <property type="project" value="UniProtKB-UniRule"/>
</dbReference>
<keyword evidence="8" id="KW-1185">Reference proteome</keyword>
<keyword evidence="5 7" id="KW-0418">Kinase</keyword>
<comment type="pathway">
    <text evidence="5">Cofactor biosynthesis; coenzyme A biosynthesis; CoA from (R)-pantothenate: step 5/5.</text>
</comment>
<dbReference type="PROSITE" id="PS51219">
    <property type="entry name" value="DPCK"/>
    <property type="match status" value="1"/>
</dbReference>
<name>A0A833N1H5_9BACT</name>
<dbReference type="InterPro" id="IPR027417">
    <property type="entry name" value="P-loop_NTPase"/>
</dbReference>
<keyword evidence="2 5" id="KW-0547">Nucleotide-binding</keyword>
<dbReference type="SUPFAM" id="SSF52540">
    <property type="entry name" value="P-loop containing nucleoside triphosphate hydrolases"/>
    <property type="match status" value="1"/>
</dbReference>
<dbReference type="EC" id="2.7.1.24" evidence="5 6"/>
<evidence type="ECO:0000256" key="3">
    <source>
        <dbReference type="ARBA" id="ARBA00022840"/>
    </source>
</evidence>
<dbReference type="RefSeq" id="WP_152212772.1">
    <property type="nucleotide sequence ID" value="NZ_WFLN01000006.1"/>
</dbReference>
<evidence type="ECO:0000256" key="5">
    <source>
        <dbReference type="HAMAP-Rule" id="MF_00376"/>
    </source>
</evidence>
<dbReference type="PANTHER" id="PTHR10695:SF46">
    <property type="entry name" value="BIFUNCTIONAL COENZYME A SYNTHASE-RELATED"/>
    <property type="match status" value="1"/>
</dbReference>
<dbReference type="InterPro" id="IPR001977">
    <property type="entry name" value="Depp_CoAkinase"/>
</dbReference>
<comment type="similarity">
    <text evidence="1 5">Belongs to the CoaE family.</text>
</comment>
<dbReference type="PANTHER" id="PTHR10695">
    <property type="entry name" value="DEPHOSPHO-COA KINASE-RELATED"/>
    <property type="match status" value="1"/>
</dbReference>
<evidence type="ECO:0000313" key="8">
    <source>
        <dbReference type="Proteomes" id="UP000442694"/>
    </source>
</evidence>
<evidence type="ECO:0000313" key="7">
    <source>
        <dbReference type="EMBL" id="KAB8030845.1"/>
    </source>
</evidence>
<evidence type="ECO:0000256" key="4">
    <source>
        <dbReference type="ARBA" id="ARBA00022993"/>
    </source>
</evidence>
<dbReference type="AlphaFoldDB" id="A0A833N1H5"/>
<comment type="caution">
    <text evidence="7">The sequence shown here is derived from an EMBL/GenBank/DDBJ whole genome shotgun (WGS) entry which is preliminary data.</text>
</comment>
<feature type="binding site" evidence="5">
    <location>
        <begin position="12"/>
        <end position="17"/>
    </location>
    <ligand>
        <name>ATP</name>
        <dbReference type="ChEBI" id="CHEBI:30616"/>
    </ligand>
</feature>
<evidence type="ECO:0000256" key="6">
    <source>
        <dbReference type="NCBIfam" id="TIGR00152"/>
    </source>
</evidence>
<dbReference type="GO" id="GO:0015937">
    <property type="term" value="P:coenzyme A biosynthetic process"/>
    <property type="evidence" value="ECO:0007669"/>
    <property type="project" value="UniProtKB-UniRule"/>
</dbReference>
<sequence>MHKLIAITGGIGSGKSTLAKSLAQRGYCVWDADIFSRDVLFFPQIQARIKSVFGDSVFLENGILDREFIRNQIFSSPKLKESLEGILHPAIAELLKSKVNAMKECAPSAWVFYEASLILELGRKSSFDACIVVIAEEKIKLNRLSLNRKLSEADALKIMNTQMPDAEKVKFADFVVDNSLTQDKLEKAIDQLINFLRAKIS</sequence>
<dbReference type="Proteomes" id="UP000442694">
    <property type="component" value="Unassembled WGS sequence"/>
</dbReference>
<dbReference type="GO" id="GO:0004140">
    <property type="term" value="F:dephospho-CoA kinase activity"/>
    <property type="evidence" value="ECO:0007669"/>
    <property type="project" value="UniProtKB-UniRule"/>
</dbReference>
<comment type="function">
    <text evidence="5">Catalyzes the phosphorylation of the 3'-hydroxyl group of dephosphocoenzyme A to form coenzyme A.</text>
</comment>
<accession>A0A833N1H5</accession>
<dbReference type="EMBL" id="WFLN01000006">
    <property type="protein sequence ID" value="KAB8030845.1"/>
    <property type="molecule type" value="Genomic_DNA"/>
</dbReference>
<gene>
    <name evidence="5" type="primary">coaE</name>
    <name evidence="7" type="ORF">GCL57_07675</name>
</gene>
<keyword evidence="5" id="KW-0963">Cytoplasm</keyword>
<evidence type="ECO:0000256" key="2">
    <source>
        <dbReference type="ARBA" id="ARBA00022741"/>
    </source>
</evidence>
<dbReference type="CDD" id="cd02022">
    <property type="entry name" value="DPCK"/>
    <property type="match status" value="1"/>
</dbReference>
<organism evidence="7 8">
    <name type="scientific">Fluviispira multicolorata</name>
    <dbReference type="NCBI Taxonomy" id="2654512"/>
    <lineage>
        <taxon>Bacteria</taxon>
        <taxon>Pseudomonadati</taxon>
        <taxon>Bdellovibrionota</taxon>
        <taxon>Oligoflexia</taxon>
        <taxon>Silvanigrellales</taxon>
        <taxon>Silvanigrellaceae</taxon>
        <taxon>Fluviispira</taxon>
    </lineage>
</organism>
<evidence type="ECO:0000256" key="1">
    <source>
        <dbReference type="ARBA" id="ARBA00009018"/>
    </source>
</evidence>
<keyword evidence="3 5" id="KW-0067">ATP-binding</keyword>
<keyword evidence="5 7" id="KW-0808">Transferase</keyword>
<comment type="subcellular location">
    <subcellularLocation>
        <location evidence="5">Cytoplasm</location>
    </subcellularLocation>
</comment>
<reference evidence="7 8" key="1">
    <citation type="submission" date="2019-10" db="EMBL/GenBank/DDBJ databases">
        <title>New genus of Silvanigrellaceae.</title>
        <authorList>
            <person name="Pitt A."/>
            <person name="Hahn M.W."/>
        </authorList>
    </citation>
    <scope>NUCLEOTIDE SEQUENCE [LARGE SCALE GENOMIC DNA]</scope>
    <source>
        <strain evidence="7 8">33A1-SZDP</strain>
    </source>
</reference>
<proteinExistence type="inferred from homology"/>
<dbReference type="HAMAP" id="MF_00376">
    <property type="entry name" value="Dephospho_CoA_kinase"/>
    <property type="match status" value="1"/>
</dbReference>
<dbReference type="UniPathway" id="UPA00241">
    <property type="reaction ID" value="UER00356"/>
</dbReference>
<dbReference type="NCBIfam" id="TIGR00152">
    <property type="entry name" value="dephospho-CoA kinase"/>
    <property type="match status" value="1"/>
</dbReference>
<dbReference type="GO" id="GO:0005737">
    <property type="term" value="C:cytoplasm"/>
    <property type="evidence" value="ECO:0007669"/>
    <property type="project" value="UniProtKB-SubCell"/>
</dbReference>
<comment type="catalytic activity">
    <reaction evidence="5">
        <text>3'-dephospho-CoA + ATP = ADP + CoA + H(+)</text>
        <dbReference type="Rhea" id="RHEA:18245"/>
        <dbReference type="ChEBI" id="CHEBI:15378"/>
        <dbReference type="ChEBI" id="CHEBI:30616"/>
        <dbReference type="ChEBI" id="CHEBI:57287"/>
        <dbReference type="ChEBI" id="CHEBI:57328"/>
        <dbReference type="ChEBI" id="CHEBI:456216"/>
        <dbReference type="EC" id="2.7.1.24"/>
    </reaction>
</comment>
<keyword evidence="4 5" id="KW-0173">Coenzyme A biosynthesis</keyword>
<protein>
    <recommendedName>
        <fullName evidence="5 6">Dephospho-CoA kinase</fullName>
        <ecNumber evidence="5 6">2.7.1.24</ecNumber>
    </recommendedName>
    <alternativeName>
        <fullName evidence="5">Dephosphocoenzyme A kinase</fullName>
    </alternativeName>
</protein>